<sequence length="354" mass="37780">MQAEELAERVFASVLGAFETVSIHLGDQLGVYRYLHDHGAAGEAEVAEACGMAPRYAREWLEQQTVAGILEVDDPALPAEERRYTLPADHAPVLVDRDHLLHSAPFARLFTACAVQVPALTEAYRTGGGVGWSTYGELMRTAQADANRPLFLGPLGSELLPALPDVHARLSDGGSVADLGCGEGWSSIGIARAYPDARVDGYDIDPDSVEAARRNAGGAGVDGRVTFTLVDGAAVEPETPYDLVTLFECVHDMPDPVSVLAGARRLVAADGTVLVMDEKVAEEFPGAGDEIERIMYGYSLLVCLPDGLSHPGSVGTGTVMRPSTLASYAVDAGFSGIEVLPLEHDVFRFYRLRL</sequence>
<organism evidence="3 4">
    <name type="scientific">Nocardioides iriomotensis</name>
    <dbReference type="NCBI Taxonomy" id="715784"/>
    <lineage>
        <taxon>Bacteria</taxon>
        <taxon>Bacillati</taxon>
        <taxon>Actinomycetota</taxon>
        <taxon>Actinomycetes</taxon>
        <taxon>Propionibacteriales</taxon>
        <taxon>Nocardioidaceae</taxon>
        <taxon>Nocardioides</taxon>
    </lineage>
</organism>
<reference evidence="3 4" key="1">
    <citation type="submission" date="2019-01" db="EMBL/GenBank/DDBJ databases">
        <title>Nocardioides guangzhouensis sp. nov., an actinobacterium isolated from soil.</title>
        <authorList>
            <person name="Fu Y."/>
            <person name="Cai Y."/>
            <person name="Lin Z."/>
            <person name="Chen P."/>
        </authorList>
    </citation>
    <scope>NUCLEOTIDE SEQUENCE [LARGE SCALE GENOMIC DNA]</scope>
    <source>
        <strain evidence="3 4">NBRC 105384</strain>
    </source>
</reference>
<dbReference type="Pfam" id="PF13847">
    <property type="entry name" value="Methyltransf_31"/>
    <property type="match status" value="1"/>
</dbReference>
<dbReference type="CDD" id="cd02440">
    <property type="entry name" value="AdoMet_MTases"/>
    <property type="match status" value="1"/>
</dbReference>
<dbReference type="InterPro" id="IPR053173">
    <property type="entry name" value="SAM-binding_MTase"/>
</dbReference>
<dbReference type="EMBL" id="SDPU01000032">
    <property type="protein sequence ID" value="RYU10317.1"/>
    <property type="molecule type" value="Genomic_DNA"/>
</dbReference>
<evidence type="ECO:0000259" key="2">
    <source>
        <dbReference type="Pfam" id="PF21320"/>
    </source>
</evidence>
<dbReference type="InterPro" id="IPR048711">
    <property type="entry name" value="WHD_Rv2258c"/>
</dbReference>
<dbReference type="OrthoDB" id="9801363at2"/>
<dbReference type="PANTHER" id="PTHR45128">
    <property type="entry name" value="METHYLTRANSFERASE TYPE 11"/>
    <property type="match status" value="1"/>
</dbReference>
<dbReference type="Gene3D" id="3.40.50.150">
    <property type="entry name" value="Vaccinia Virus protein VP39"/>
    <property type="match status" value="1"/>
</dbReference>
<dbReference type="SUPFAM" id="SSF53335">
    <property type="entry name" value="S-adenosyl-L-methionine-dependent methyltransferases"/>
    <property type="match status" value="1"/>
</dbReference>
<accession>A0A4Q5IW42</accession>
<protein>
    <submittedName>
        <fullName evidence="3">Class I SAM-dependent methyltransferase</fullName>
    </submittedName>
</protein>
<proteinExistence type="predicted"/>
<dbReference type="Proteomes" id="UP000291189">
    <property type="component" value="Unassembled WGS sequence"/>
</dbReference>
<dbReference type="GO" id="GO:0008168">
    <property type="term" value="F:methyltransferase activity"/>
    <property type="evidence" value="ECO:0007669"/>
    <property type="project" value="UniProtKB-KW"/>
</dbReference>
<comment type="caution">
    <text evidence="3">The sequence shown here is derived from an EMBL/GenBank/DDBJ whole genome shotgun (WGS) entry which is preliminary data.</text>
</comment>
<keyword evidence="4" id="KW-1185">Reference proteome</keyword>
<dbReference type="Pfam" id="PF21320">
    <property type="entry name" value="WHD_Rv2258c"/>
    <property type="match status" value="1"/>
</dbReference>
<keyword evidence="3" id="KW-0808">Transferase</keyword>
<dbReference type="PANTHER" id="PTHR45128:SF2">
    <property type="entry name" value="METHYLTRANSFERASE DOMAIN-CONTAINING PROTEIN"/>
    <property type="match status" value="1"/>
</dbReference>
<feature type="domain" description="S-adenosylmethionine-dependent methyltransferase Rv2258c-like winged HTH" evidence="2">
    <location>
        <begin position="20"/>
        <end position="94"/>
    </location>
</feature>
<evidence type="ECO:0000313" key="4">
    <source>
        <dbReference type="Proteomes" id="UP000291189"/>
    </source>
</evidence>
<dbReference type="InterPro" id="IPR029063">
    <property type="entry name" value="SAM-dependent_MTases_sf"/>
</dbReference>
<keyword evidence="3" id="KW-0489">Methyltransferase</keyword>
<dbReference type="RefSeq" id="WP_129988753.1">
    <property type="nucleotide sequence ID" value="NZ_SDPU01000032.1"/>
</dbReference>
<name>A0A4Q5IW42_9ACTN</name>
<gene>
    <name evidence="3" type="ORF">ETU37_18245</name>
</gene>
<dbReference type="InterPro" id="IPR025714">
    <property type="entry name" value="Methyltranfer_dom"/>
</dbReference>
<evidence type="ECO:0000259" key="1">
    <source>
        <dbReference type="Pfam" id="PF13847"/>
    </source>
</evidence>
<dbReference type="GO" id="GO:0032259">
    <property type="term" value="P:methylation"/>
    <property type="evidence" value="ECO:0007669"/>
    <property type="project" value="UniProtKB-KW"/>
</dbReference>
<feature type="domain" description="Methyltransferase" evidence="1">
    <location>
        <begin position="171"/>
        <end position="289"/>
    </location>
</feature>
<evidence type="ECO:0000313" key="3">
    <source>
        <dbReference type="EMBL" id="RYU10317.1"/>
    </source>
</evidence>
<dbReference type="AlphaFoldDB" id="A0A4Q5IW42"/>